<dbReference type="InterPro" id="IPR036236">
    <property type="entry name" value="Znf_C2H2_sf"/>
</dbReference>
<name>A0A3M6UWH4_POCDA</name>
<dbReference type="Gene3D" id="3.30.160.60">
    <property type="entry name" value="Classic Zinc Finger"/>
    <property type="match status" value="1"/>
</dbReference>
<evidence type="ECO:0000313" key="2">
    <source>
        <dbReference type="EMBL" id="RMX57688.1"/>
    </source>
</evidence>
<sequence length="152" mass="17779">MADEDSCDRDSPESLKKKISKRSLRRLQVTAAKKLRCNVCPNKRFTSLKMYDDHMASKKHRKVKLQNNSEGAWVCQACELVLTSQSEWVKHLCGRRHHFKLKEWSLKLFPTSYPVIQKEIDLLDDSCYEETEDNDMETIDNKVGKVTLEINF</sequence>
<dbReference type="EMBL" id="RCHS01000623">
    <property type="protein sequence ID" value="RMX57688.1"/>
    <property type="molecule type" value="Genomic_DNA"/>
</dbReference>
<protein>
    <recommendedName>
        <fullName evidence="1">C2H2-type domain-containing protein</fullName>
    </recommendedName>
</protein>
<dbReference type="AlphaFoldDB" id="A0A3M6UWH4"/>
<proteinExistence type="predicted"/>
<comment type="caution">
    <text evidence="2">The sequence shown here is derived from an EMBL/GenBank/DDBJ whole genome shotgun (WGS) entry which is preliminary data.</text>
</comment>
<keyword evidence="3" id="KW-1185">Reference proteome</keyword>
<dbReference type="Proteomes" id="UP000275408">
    <property type="component" value="Unassembled WGS sequence"/>
</dbReference>
<organism evidence="2 3">
    <name type="scientific">Pocillopora damicornis</name>
    <name type="common">Cauliflower coral</name>
    <name type="synonym">Millepora damicornis</name>
    <dbReference type="NCBI Taxonomy" id="46731"/>
    <lineage>
        <taxon>Eukaryota</taxon>
        <taxon>Metazoa</taxon>
        <taxon>Cnidaria</taxon>
        <taxon>Anthozoa</taxon>
        <taxon>Hexacorallia</taxon>
        <taxon>Scleractinia</taxon>
        <taxon>Astrocoeniina</taxon>
        <taxon>Pocilloporidae</taxon>
        <taxon>Pocillopora</taxon>
    </lineage>
</organism>
<dbReference type="OrthoDB" id="1925236at2759"/>
<dbReference type="Pfam" id="PF12874">
    <property type="entry name" value="zf-met"/>
    <property type="match status" value="2"/>
</dbReference>
<evidence type="ECO:0000259" key="1">
    <source>
        <dbReference type="SMART" id="SM00355"/>
    </source>
</evidence>
<dbReference type="SMART" id="SM00355">
    <property type="entry name" value="ZnF_C2H2"/>
    <property type="match status" value="2"/>
</dbReference>
<gene>
    <name evidence="2" type="ORF">pdam_00004950</name>
</gene>
<reference evidence="2 3" key="1">
    <citation type="journal article" date="2018" name="Sci. Rep.">
        <title>Comparative analysis of the Pocillopora damicornis genome highlights role of immune system in coral evolution.</title>
        <authorList>
            <person name="Cunning R."/>
            <person name="Bay R.A."/>
            <person name="Gillette P."/>
            <person name="Baker A.C."/>
            <person name="Traylor-Knowles N."/>
        </authorList>
    </citation>
    <scope>NUCLEOTIDE SEQUENCE [LARGE SCALE GENOMIC DNA]</scope>
    <source>
        <strain evidence="2">RSMAS</strain>
        <tissue evidence="2">Whole animal</tissue>
    </source>
</reference>
<dbReference type="SUPFAM" id="SSF57667">
    <property type="entry name" value="beta-beta-alpha zinc fingers"/>
    <property type="match status" value="2"/>
</dbReference>
<dbReference type="InterPro" id="IPR013087">
    <property type="entry name" value="Znf_C2H2_type"/>
</dbReference>
<evidence type="ECO:0000313" key="3">
    <source>
        <dbReference type="Proteomes" id="UP000275408"/>
    </source>
</evidence>
<feature type="domain" description="C2H2-type" evidence="1">
    <location>
        <begin position="35"/>
        <end position="60"/>
    </location>
</feature>
<accession>A0A3M6UWH4</accession>
<feature type="domain" description="C2H2-type" evidence="1">
    <location>
        <begin position="73"/>
        <end position="97"/>
    </location>
</feature>